<gene>
    <name evidence="10" type="ORF">FRX97_11545</name>
</gene>
<evidence type="ECO:0000313" key="10">
    <source>
        <dbReference type="EMBL" id="TXC75607.1"/>
    </source>
</evidence>
<comment type="subcellular location">
    <subcellularLocation>
        <location evidence="1">Cell membrane</location>
        <topology evidence="1">Multi-pass membrane protein</topology>
    </subcellularLocation>
</comment>
<keyword evidence="4 7" id="KW-1133">Transmembrane helix</keyword>
<keyword evidence="3 7" id="KW-0812">Transmembrane</keyword>
<protein>
    <submittedName>
        <fullName evidence="10">FtsX-like permease family protein</fullName>
    </submittedName>
</protein>
<evidence type="ECO:0000256" key="1">
    <source>
        <dbReference type="ARBA" id="ARBA00004651"/>
    </source>
</evidence>
<evidence type="ECO:0000256" key="5">
    <source>
        <dbReference type="ARBA" id="ARBA00023136"/>
    </source>
</evidence>
<evidence type="ECO:0000256" key="3">
    <source>
        <dbReference type="ARBA" id="ARBA00022692"/>
    </source>
</evidence>
<dbReference type="OrthoDB" id="9770036at2"/>
<evidence type="ECO:0000256" key="2">
    <source>
        <dbReference type="ARBA" id="ARBA00022475"/>
    </source>
</evidence>
<dbReference type="GO" id="GO:0022857">
    <property type="term" value="F:transmembrane transporter activity"/>
    <property type="evidence" value="ECO:0007669"/>
    <property type="project" value="TreeGrafter"/>
</dbReference>
<evidence type="ECO:0000259" key="8">
    <source>
        <dbReference type="Pfam" id="PF02687"/>
    </source>
</evidence>
<dbReference type="PANTHER" id="PTHR30572:SF4">
    <property type="entry name" value="ABC TRANSPORTER PERMEASE YTRF"/>
    <property type="match status" value="1"/>
</dbReference>
<dbReference type="EMBL" id="VORB01000012">
    <property type="protein sequence ID" value="TXC75607.1"/>
    <property type="molecule type" value="Genomic_DNA"/>
</dbReference>
<feature type="domain" description="ABC3 transporter permease C-terminal" evidence="8">
    <location>
        <begin position="293"/>
        <end position="406"/>
    </location>
</feature>
<accession>A0A5C6UQW9</accession>
<keyword evidence="11" id="KW-1185">Reference proteome</keyword>
<evidence type="ECO:0000256" key="7">
    <source>
        <dbReference type="SAM" id="Phobius"/>
    </source>
</evidence>
<evidence type="ECO:0000313" key="11">
    <source>
        <dbReference type="Proteomes" id="UP000321168"/>
    </source>
</evidence>
<feature type="transmembrane region" description="Helical" evidence="7">
    <location>
        <begin position="379"/>
        <end position="401"/>
    </location>
</feature>
<feature type="transmembrane region" description="Helical" evidence="7">
    <location>
        <begin position="332"/>
        <end position="359"/>
    </location>
</feature>
<feature type="transmembrane region" description="Helical" evidence="7">
    <location>
        <begin position="26"/>
        <end position="46"/>
    </location>
</feature>
<dbReference type="Pfam" id="PF12704">
    <property type="entry name" value="MacB_PCD"/>
    <property type="match status" value="1"/>
</dbReference>
<name>A0A5C6UQW9_9FLAO</name>
<dbReference type="RefSeq" id="WP_147015379.1">
    <property type="nucleotide sequence ID" value="NZ_VORB01000012.1"/>
</dbReference>
<organism evidence="10 11">
    <name type="scientific">Luteibaculum oceani</name>
    <dbReference type="NCBI Taxonomy" id="1294296"/>
    <lineage>
        <taxon>Bacteria</taxon>
        <taxon>Pseudomonadati</taxon>
        <taxon>Bacteroidota</taxon>
        <taxon>Flavobacteriia</taxon>
        <taxon>Flavobacteriales</taxon>
        <taxon>Luteibaculaceae</taxon>
        <taxon>Luteibaculum</taxon>
    </lineage>
</organism>
<dbReference type="InterPro" id="IPR025857">
    <property type="entry name" value="MacB_PCD"/>
</dbReference>
<dbReference type="PANTHER" id="PTHR30572">
    <property type="entry name" value="MEMBRANE COMPONENT OF TRANSPORTER-RELATED"/>
    <property type="match status" value="1"/>
</dbReference>
<keyword evidence="2" id="KW-1003">Cell membrane</keyword>
<keyword evidence="5 7" id="KW-0472">Membrane</keyword>
<sequence length="413" mass="44972">MILLKLLKESWVFAYQGLVLNKLRSLLSLLGITIGIFAIISVLTLVDSLEKGIRDGVATLGDDVIFIQKWPWGGGPNYEWWKFFKRPQPLPSEVRLLEAYDLPVLGIAYTGEFRRKVEYGKATLQGVSVNAVSTGYDKVKNLSISSGRYFTDKEIRGGSPLAIVGYGIAENFFGDSELALLKEIKIAGLRVTIIGVLEKEGDGIFGNSADETVVVPVNFAKSLTNVRNVDAAIMVKAAAGISNDQLKDELEGTMRAIRRIKPKEESDFALNESSLINNQLDEFFGVVNMAGFLIGFLSIIVGGFSIANIMFVSVKERTNLIGIQKALGAKNYFILLQFLFEAAFLAVVGGLIGLFVIFLMTVTVSTFTDFELALSFKNILLGVGISATIGVLSGIVPAFFASRLDPVIAIRSN</sequence>
<dbReference type="AlphaFoldDB" id="A0A5C6UQW9"/>
<proteinExistence type="inferred from homology"/>
<dbReference type="InterPro" id="IPR003838">
    <property type="entry name" value="ABC3_permease_C"/>
</dbReference>
<dbReference type="InterPro" id="IPR050250">
    <property type="entry name" value="Macrolide_Exporter_MacB"/>
</dbReference>
<evidence type="ECO:0000256" key="6">
    <source>
        <dbReference type="ARBA" id="ARBA00038076"/>
    </source>
</evidence>
<feature type="domain" description="MacB-like periplasmic core" evidence="9">
    <location>
        <begin position="25"/>
        <end position="251"/>
    </location>
</feature>
<feature type="transmembrane region" description="Helical" evidence="7">
    <location>
        <begin position="283"/>
        <end position="311"/>
    </location>
</feature>
<reference evidence="10 11" key="1">
    <citation type="submission" date="2019-08" db="EMBL/GenBank/DDBJ databases">
        <title>Genome of Luteibaculum oceani JCM 18817.</title>
        <authorList>
            <person name="Bowman J.P."/>
        </authorList>
    </citation>
    <scope>NUCLEOTIDE SEQUENCE [LARGE SCALE GENOMIC DNA]</scope>
    <source>
        <strain evidence="10 11">JCM 18817</strain>
    </source>
</reference>
<comment type="similarity">
    <text evidence="6">Belongs to the ABC-4 integral membrane protein family.</text>
</comment>
<comment type="caution">
    <text evidence="10">The sequence shown here is derived from an EMBL/GenBank/DDBJ whole genome shotgun (WGS) entry which is preliminary data.</text>
</comment>
<dbReference type="Pfam" id="PF02687">
    <property type="entry name" value="FtsX"/>
    <property type="match status" value="1"/>
</dbReference>
<evidence type="ECO:0000259" key="9">
    <source>
        <dbReference type="Pfam" id="PF12704"/>
    </source>
</evidence>
<dbReference type="GO" id="GO:0005886">
    <property type="term" value="C:plasma membrane"/>
    <property type="evidence" value="ECO:0007669"/>
    <property type="project" value="UniProtKB-SubCell"/>
</dbReference>
<evidence type="ECO:0000256" key="4">
    <source>
        <dbReference type="ARBA" id="ARBA00022989"/>
    </source>
</evidence>
<dbReference type="Proteomes" id="UP000321168">
    <property type="component" value="Unassembled WGS sequence"/>
</dbReference>